<dbReference type="InterPro" id="IPR023214">
    <property type="entry name" value="HAD_sf"/>
</dbReference>
<comment type="caution">
    <text evidence="1">The sequence shown here is derived from an EMBL/GenBank/DDBJ whole genome shotgun (WGS) entry which is preliminary data.</text>
</comment>
<dbReference type="EMBL" id="JBHSQH010000001">
    <property type="protein sequence ID" value="MFC5972565.1"/>
    <property type="molecule type" value="Genomic_DNA"/>
</dbReference>
<dbReference type="GO" id="GO:0016757">
    <property type="term" value="F:glycosyltransferase activity"/>
    <property type="evidence" value="ECO:0007669"/>
    <property type="project" value="UniProtKB-KW"/>
</dbReference>
<keyword evidence="1" id="KW-0808">Transferase</keyword>
<reference evidence="1 2" key="1">
    <citation type="journal article" date="2019" name="Int. J. Syst. Evol. Microbiol.">
        <title>The Global Catalogue of Microorganisms (GCM) 10K type strain sequencing project: providing services to taxonomists for standard genome sequencing and annotation.</title>
        <authorList>
            <consortium name="The Broad Institute Genomics Platform"/>
            <consortium name="The Broad Institute Genome Sequencing Center for Infectious Disease"/>
            <person name="Wu L."/>
            <person name="Ma J."/>
        </authorList>
    </citation>
    <scope>NUCLEOTIDE SEQUENCE [LARGE SCALE GENOMIC DNA]</scope>
    <source>
        <strain evidence="1 2">CGMCC 1.12543</strain>
    </source>
</reference>
<gene>
    <name evidence="1" type="ORF">ACFPYI_14590</name>
</gene>
<keyword evidence="2" id="KW-1185">Reference proteome</keyword>
<organism evidence="1 2">
    <name type="scientific">Halomarina salina</name>
    <dbReference type="NCBI Taxonomy" id="1872699"/>
    <lineage>
        <taxon>Archaea</taxon>
        <taxon>Methanobacteriati</taxon>
        <taxon>Methanobacteriota</taxon>
        <taxon>Stenosarchaea group</taxon>
        <taxon>Halobacteria</taxon>
        <taxon>Halobacteriales</taxon>
        <taxon>Natronomonadaceae</taxon>
        <taxon>Halomarina</taxon>
    </lineage>
</organism>
<dbReference type="AlphaFoldDB" id="A0ABD5RQQ9"/>
<proteinExistence type="predicted"/>
<name>A0ABD5RQQ9_9EURY</name>
<keyword evidence="1" id="KW-0328">Glycosyltransferase</keyword>
<accession>A0ABD5RQQ9</accession>
<sequence length="314" mass="35066">MDYRSVDDLNAAVRRLAWDLPNDVDRIVHLDGSSSVAASLLQQTTGLPVVDTEEIRGEEAVDGEVLLVLADHVGPDESVERRVRPSDLADSATVRSAAVYVSERAADRPDYWTETVADPCAFEWELLHPETLGNACVDIDGVLCRDPTPEENDDGPRYREFLTTVEPRLIPDTRVGWLVTCRLEQYRPETEQWLDEHGIEYDELVMWDLPSKAVRDERGGHGEYKADVYEATGASSFVESSRHQAIVIARQAEKPVYCFDENQVIPPGEAADEFGYDPLFVRFAEDPRSFVTMAGRYVAAKGVSTVGRTVGSFR</sequence>
<dbReference type="Proteomes" id="UP001596099">
    <property type="component" value="Unassembled WGS sequence"/>
</dbReference>
<dbReference type="RefSeq" id="WP_247416051.1">
    <property type="nucleotide sequence ID" value="NZ_JALLGW010000001.1"/>
</dbReference>
<protein>
    <submittedName>
        <fullName evidence="1">Orotate phosphoribosyltransferase</fullName>
    </submittedName>
</protein>
<dbReference type="Gene3D" id="3.40.50.1000">
    <property type="entry name" value="HAD superfamily/HAD-like"/>
    <property type="match status" value="1"/>
</dbReference>
<evidence type="ECO:0000313" key="1">
    <source>
        <dbReference type="EMBL" id="MFC5972565.1"/>
    </source>
</evidence>
<evidence type="ECO:0000313" key="2">
    <source>
        <dbReference type="Proteomes" id="UP001596099"/>
    </source>
</evidence>